<keyword evidence="1" id="KW-0560">Oxidoreductase</keyword>
<evidence type="ECO:0000256" key="1">
    <source>
        <dbReference type="ARBA" id="ARBA00023002"/>
    </source>
</evidence>
<dbReference type="InterPro" id="IPR036188">
    <property type="entry name" value="FAD/NAD-bd_sf"/>
</dbReference>
<gene>
    <name evidence="3" type="ORF">PSQ19_00030</name>
</gene>
<dbReference type="InterPro" id="IPR006076">
    <property type="entry name" value="FAD-dep_OxRdtase"/>
</dbReference>
<evidence type="ECO:0000313" key="3">
    <source>
        <dbReference type="EMBL" id="WDR02675.1"/>
    </source>
</evidence>
<evidence type="ECO:0000313" key="4">
    <source>
        <dbReference type="Proteomes" id="UP001220530"/>
    </source>
</evidence>
<dbReference type="PANTHER" id="PTHR13847">
    <property type="entry name" value="SARCOSINE DEHYDROGENASE-RELATED"/>
    <property type="match status" value="1"/>
</dbReference>
<dbReference type="EMBL" id="CP118246">
    <property type="protein sequence ID" value="WDR02675.1"/>
    <property type="molecule type" value="Genomic_DNA"/>
</dbReference>
<dbReference type="PANTHER" id="PTHR13847:SF289">
    <property type="entry name" value="GLYCINE OXIDASE"/>
    <property type="match status" value="1"/>
</dbReference>
<dbReference type="Proteomes" id="UP001220530">
    <property type="component" value="Chromosome"/>
</dbReference>
<dbReference type="SUPFAM" id="SSF51905">
    <property type="entry name" value="FAD/NAD(P)-binding domain"/>
    <property type="match status" value="1"/>
</dbReference>
<keyword evidence="4" id="KW-1185">Reference proteome</keyword>
<sequence>MVQSKRADVAIVGAGIIGLSAAFRLQQAGRQVTLIDKSGIAQGASFGNAAALAFSDVLPLSAKGMMAKVPGWMLDPLGPLSIPPAYFPQILPWLVRFWRAGWRDRREAGIAAQVALMQLASTEMADLTLAAGTDHMVRSNGSLELYESEAEFNASLPGWAIRERYGIGFEHVRGQELSTLQPGLASRFAIGTYVPQWQTVAEPYEFACALADAVMGQGATLVSQSVTALAPNNDGVTVSLEDGGVVQAAQAVIACGAWSKTLTAGLGDSVPLDTERGYNTTLPSGAFDLKRQLIFGGHGFVVTPLDQGIRVGGAVEFGGLKLKPNYARSDAMLKKAADFMPGLKTTGGKRWMGYRPSMPDSLPVIGRSKASPNIVYAFGHGHLGLTQSAATGRLVTDLVQHQTTPIDVAPFRADRF</sequence>
<reference evidence="3 4" key="1">
    <citation type="submission" date="2023-02" db="EMBL/GenBank/DDBJ databases">
        <title>Devosia algicola sp. nov., isolated from the phycosphere of marine algae.</title>
        <authorList>
            <person name="Kim J.M."/>
            <person name="Lee J.K."/>
            <person name="Choi B.J."/>
            <person name="Bayburt H."/>
            <person name="Jeon C.O."/>
        </authorList>
    </citation>
    <scope>NUCLEOTIDE SEQUENCE [LARGE SCALE GENOMIC DNA]</scope>
    <source>
        <strain evidence="3 4">G20-9</strain>
    </source>
</reference>
<protein>
    <submittedName>
        <fullName evidence="3">FAD-binding oxidoreductase</fullName>
    </submittedName>
</protein>
<organism evidence="3 4">
    <name type="scientific">Devosia algicola</name>
    <dbReference type="NCBI Taxonomy" id="3026418"/>
    <lineage>
        <taxon>Bacteria</taxon>
        <taxon>Pseudomonadati</taxon>
        <taxon>Pseudomonadota</taxon>
        <taxon>Alphaproteobacteria</taxon>
        <taxon>Hyphomicrobiales</taxon>
        <taxon>Devosiaceae</taxon>
        <taxon>Devosia</taxon>
    </lineage>
</organism>
<dbReference type="Pfam" id="PF01266">
    <property type="entry name" value="DAO"/>
    <property type="match status" value="1"/>
</dbReference>
<dbReference type="SUPFAM" id="SSF54373">
    <property type="entry name" value="FAD-linked reductases, C-terminal domain"/>
    <property type="match status" value="1"/>
</dbReference>
<dbReference type="RefSeq" id="WP_282219077.1">
    <property type="nucleotide sequence ID" value="NZ_CP118246.1"/>
</dbReference>
<accession>A0ABY7YMY2</accession>
<dbReference type="Gene3D" id="3.50.50.60">
    <property type="entry name" value="FAD/NAD(P)-binding domain"/>
    <property type="match status" value="2"/>
</dbReference>
<name>A0ABY7YMY2_9HYPH</name>
<evidence type="ECO:0000259" key="2">
    <source>
        <dbReference type="Pfam" id="PF01266"/>
    </source>
</evidence>
<proteinExistence type="predicted"/>
<feature type="domain" description="FAD dependent oxidoreductase" evidence="2">
    <location>
        <begin position="8"/>
        <end position="398"/>
    </location>
</feature>
<dbReference type="Gene3D" id="3.30.9.10">
    <property type="entry name" value="D-Amino Acid Oxidase, subunit A, domain 2"/>
    <property type="match status" value="1"/>
</dbReference>